<comment type="similarity">
    <text evidence="2">Belongs to the lin-54 family.</text>
</comment>
<dbReference type="InterPro" id="IPR005172">
    <property type="entry name" value="CRC"/>
</dbReference>
<reference evidence="6" key="2">
    <citation type="submission" date="2011-02" db="EMBL/GenBank/DDBJ databases">
        <authorList>
            <person name="MacLean D."/>
        </authorList>
    </citation>
    <scope>NUCLEOTIDE SEQUENCE</scope>
</reference>
<dbReference type="SMART" id="SM01114">
    <property type="entry name" value="CXC"/>
    <property type="match status" value="2"/>
</dbReference>
<accession>F0WAX9</accession>
<dbReference type="InterPro" id="IPR033467">
    <property type="entry name" value="Tesmin/TSO1-like_CXC"/>
</dbReference>
<evidence type="ECO:0000256" key="4">
    <source>
        <dbReference type="SAM" id="MobiDB-lite"/>
    </source>
</evidence>
<evidence type="ECO:0000259" key="5">
    <source>
        <dbReference type="PROSITE" id="PS51634"/>
    </source>
</evidence>
<dbReference type="GO" id="GO:0006355">
    <property type="term" value="P:regulation of DNA-templated transcription"/>
    <property type="evidence" value="ECO:0007669"/>
    <property type="project" value="TreeGrafter"/>
</dbReference>
<evidence type="ECO:0000313" key="6">
    <source>
        <dbReference type="EMBL" id="CCA18301.1"/>
    </source>
</evidence>
<dbReference type="PANTHER" id="PTHR12446">
    <property type="entry name" value="TESMIN/TSO1-RELATED"/>
    <property type="match status" value="1"/>
</dbReference>
<feature type="compositionally biased region" description="Basic and acidic residues" evidence="4">
    <location>
        <begin position="364"/>
        <end position="382"/>
    </location>
</feature>
<proteinExistence type="inferred from homology"/>
<dbReference type="EMBL" id="FR824093">
    <property type="protein sequence ID" value="CCA18301.1"/>
    <property type="molecule type" value="Genomic_DNA"/>
</dbReference>
<keyword evidence="3" id="KW-0539">Nucleus</keyword>
<dbReference type="PROSITE" id="PS51634">
    <property type="entry name" value="CRC"/>
    <property type="match status" value="1"/>
</dbReference>
<evidence type="ECO:0000256" key="1">
    <source>
        <dbReference type="ARBA" id="ARBA00004123"/>
    </source>
</evidence>
<evidence type="ECO:0000256" key="3">
    <source>
        <dbReference type="ARBA" id="ARBA00023242"/>
    </source>
</evidence>
<dbReference type="GO" id="GO:0005634">
    <property type="term" value="C:nucleus"/>
    <property type="evidence" value="ECO:0007669"/>
    <property type="project" value="UniProtKB-SubCell"/>
</dbReference>
<dbReference type="PANTHER" id="PTHR12446:SF34">
    <property type="entry name" value="PROTEIN LIN-54 HOMOLOG"/>
    <property type="match status" value="1"/>
</dbReference>
<protein>
    <submittedName>
        <fullName evidence="6">Uncharacterized protein AlNc14C48G3840</fullName>
    </submittedName>
    <submittedName>
        <fullName evidence="7">Uncharacterized protein AlNc14C50G3950</fullName>
    </submittedName>
</protein>
<dbReference type="HOGENOM" id="CLU_303146_0_0_1"/>
<dbReference type="AlphaFoldDB" id="F0WAX9"/>
<organism evidence="6">
    <name type="scientific">Albugo laibachii Nc14</name>
    <dbReference type="NCBI Taxonomy" id="890382"/>
    <lineage>
        <taxon>Eukaryota</taxon>
        <taxon>Sar</taxon>
        <taxon>Stramenopiles</taxon>
        <taxon>Oomycota</taxon>
        <taxon>Peronosporomycetes</taxon>
        <taxon>Albuginales</taxon>
        <taxon>Albuginaceae</taxon>
        <taxon>Albugo</taxon>
    </lineage>
</organism>
<dbReference type="Pfam" id="PF03638">
    <property type="entry name" value="TCR"/>
    <property type="match status" value="2"/>
</dbReference>
<feature type="region of interest" description="Disordered" evidence="4">
    <location>
        <begin position="357"/>
        <end position="385"/>
    </location>
</feature>
<comment type="subcellular location">
    <subcellularLocation>
        <location evidence="1">Nucleus</location>
    </subcellularLocation>
</comment>
<feature type="region of interest" description="Disordered" evidence="4">
    <location>
        <begin position="1"/>
        <end position="26"/>
    </location>
</feature>
<reference evidence="6" key="1">
    <citation type="journal article" date="2011" name="PLoS Biol.">
        <title>Gene gain and loss during evolution of obligate parasitism in the white rust pathogen of Arabidopsis thaliana.</title>
        <authorList>
            <person name="Kemen E."/>
            <person name="Gardiner A."/>
            <person name="Schultz-Larsen T."/>
            <person name="Kemen A.C."/>
            <person name="Balmuth A.L."/>
            <person name="Robert-Seilaniantz A."/>
            <person name="Bailey K."/>
            <person name="Holub E."/>
            <person name="Studholme D.J."/>
            <person name="Maclean D."/>
            <person name="Jones J.D."/>
        </authorList>
    </citation>
    <scope>NUCLEOTIDE SEQUENCE</scope>
</reference>
<evidence type="ECO:0000313" key="7">
    <source>
        <dbReference type="EMBL" id="CCA18426.1"/>
    </source>
</evidence>
<gene>
    <name evidence="6" type="primary">AlNc14C48G3840</name>
    <name evidence="7" type="synonym">AlNc14C50G3950</name>
    <name evidence="6" type="ORF">ALNC14_044440</name>
    <name evidence="7" type="ORF">ALNC14_045690</name>
</gene>
<feature type="compositionally biased region" description="Polar residues" evidence="4">
    <location>
        <begin position="183"/>
        <end position="216"/>
    </location>
</feature>
<sequence length="983" mass="109927">MSPKKSLVLHNPTDPNEQEQTDRKPVECNKETEDLCTKSNPNLMHCSTITPSPQTKLYEFFSHPLEVAGRCPFPMLTPSTFDSNCKSLISSDAKRVAFDSPSHFFRSPFNVNGTTLTNTKSSNDQLRDKVFGQTKSTRTETTWATSGAFDDTYVELTTPENTWTCRLLSTPTPLEPPPHSALSDRSNPGLTSGIRPSSNHPSQRTGSRRSLSCSTTRNRRPSNQKGGYRQPRREKCNVQIKIDFNSDEDSAESEEYVNQQDCNMSPESNEKWRDRAPACCQLIRPTPATAIDSEDFFSSVKNMLSPLSSVDAFENTLLRAKNSPFIALHTSNLPRFASPLPIPDHDLQTISSGVKESPLQQIELPDRPSHSTSCESRDEEKGVVTAPHDNVYWSDSFPRIHALTTDSPGSEELFELRESQKIMKVRLHEPLWKPMGDVIKDKSPNREIATLQISPSGSSSHTGFSSNMEMKAINQTLKHLKPIQTGKPYGEAIQQAEASSPGGRRNVRNRMDVLSALSYSNVPYTPEKVLSRSTTDDLSIIKERDHLKEQAVSQLNYIGERHTLQSKASLTPTQKHINRSVSKKAPCNCKKSKCLKLYCECFANGGYCDENCNCLDCSNTLERIDERQAAVASRLEKNPNAFKPKILPSQSSAVKSLYEALSSTKSTSSGVFPMRRSTADGHRTPTGKKRMHKDGCHCKKSACQKKYCECFQAGVLCGDNCRCIDCRNVEKKKEIAATDALLSTPESFLPSTPLSQAIYGSKKHTKRTRLETGPEPATEGDRECCILTKGSGNSNKMELNVRARIRKDRALWAQNLSSPFKTFHFQPPGSKASIRTPVRQRAIQQNLSPLASERTGFESTLDESKKRVKEIEKSKASNEFGYEEDAMSRPRPTWMSLQLMQTKPHRVYVLPLFGIKLPPVEKHIIAAVMSWLDNADLYNVSLVNQLWSQVATSELAWNHDHLVSIKVTAESDWAISKHKFDGL</sequence>
<evidence type="ECO:0000256" key="2">
    <source>
        <dbReference type="ARBA" id="ARBA00007267"/>
    </source>
</evidence>
<feature type="region of interest" description="Disordered" evidence="4">
    <location>
        <begin position="167"/>
        <end position="236"/>
    </location>
</feature>
<name>F0WAX9_9STRA</name>
<dbReference type="EMBL" id="FR824095">
    <property type="protein sequence ID" value="CCA18426.1"/>
    <property type="molecule type" value="Genomic_DNA"/>
</dbReference>
<dbReference type="InterPro" id="IPR028307">
    <property type="entry name" value="Lin-54_fam"/>
</dbReference>
<feature type="domain" description="CRC" evidence="5">
    <location>
        <begin position="583"/>
        <end position="731"/>
    </location>
</feature>
<feature type="region of interest" description="Disordered" evidence="4">
    <location>
        <begin position="761"/>
        <end position="780"/>
    </location>
</feature>